<dbReference type="CDD" id="cd05233">
    <property type="entry name" value="SDR_c"/>
    <property type="match status" value="1"/>
</dbReference>
<evidence type="ECO:0000313" key="5">
    <source>
        <dbReference type="Proteomes" id="UP001499951"/>
    </source>
</evidence>
<dbReference type="Proteomes" id="UP001499951">
    <property type="component" value="Unassembled WGS sequence"/>
</dbReference>
<keyword evidence="2" id="KW-0560">Oxidoreductase</keyword>
<dbReference type="InterPro" id="IPR057326">
    <property type="entry name" value="KR_dom"/>
</dbReference>
<evidence type="ECO:0000259" key="3">
    <source>
        <dbReference type="SMART" id="SM00822"/>
    </source>
</evidence>
<organism evidence="4 5">
    <name type="scientific">Rhizomicrobium electricum</name>
    <dbReference type="NCBI Taxonomy" id="480070"/>
    <lineage>
        <taxon>Bacteria</taxon>
        <taxon>Pseudomonadati</taxon>
        <taxon>Pseudomonadota</taxon>
        <taxon>Alphaproteobacteria</taxon>
        <taxon>Micropepsales</taxon>
        <taxon>Micropepsaceae</taxon>
        <taxon>Rhizomicrobium</taxon>
    </lineage>
</organism>
<accession>A0ABP3PB53</accession>
<keyword evidence="5" id="KW-1185">Reference proteome</keyword>
<dbReference type="InterPro" id="IPR002347">
    <property type="entry name" value="SDR_fam"/>
</dbReference>
<dbReference type="PRINTS" id="PR00081">
    <property type="entry name" value="GDHRDH"/>
</dbReference>
<comment type="similarity">
    <text evidence="1">Belongs to the short-chain dehydrogenases/reductases (SDR) family.</text>
</comment>
<dbReference type="NCBIfam" id="NF005559">
    <property type="entry name" value="PRK07231.1"/>
    <property type="match status" value="1"/>
</dbReference>
<dbReference type="PROSITE" id="PS00061">
    <property type="entry name" value="ADH_SHORT"/>
    <property type="match status" value="1"/>
</dbReference>
<dbReference type="PRINTS" id="PR00080">
    <property type="entry name" value="SDRFAMILY"/>
</dbReference>
<dbReference type="Pfam" id="PF13561">
    <property type="entry name" value="adh_short_C2"/>
    <property type="match status" value="1"/>
</dbReference>
<reference evidence="5" key="1">
    <citation type="journal article" date="2019" name="Int. J. Syst. Evol. Microbiol.">
        <title>The Global Catalogue of Microorganisms (GCM) 10K type strain sequencing project: providing services to taxonomists for standard genome sequencing and annotation.</title>
        <authorList>
            <consortium name="The Broad Institute Genomics Platform"/>
            <consortium name="The Broad Institute Genome Sequencing Center for Infectious Disease"/>
            <person name="Wu L."/>
            <person name="Ma J."/>
        </authorList>
    </citation>
    <scope>NUCLEOTIDE SEQUENCE [LARGE SCALE GENOMIC DNA]</scope>
    <source>
        <strain evidence="5">JCM 15089</strain>
    </source>
</reference>
<dbReference type="RefSeq" id="WP_166932710.1">
    <property type="nucleotide sequence ID" value="NZ_BAAADD010000002.1"/>
</dbReference>
<evidence type="ECO:0000313" key="4">
    <source>
        <dbReference type="EMBL" id="GAA0563856.1"/>
    </source>
</evidence>
<dbReference type="InterPro" id="IPR036291">
    <property type="entry name" value="NAD(P)-bd_dom_sf"/>
</dbReference>
<gene>
    <name evidence="4" type="ORF">GCM10008942_10360</name>
</gene>
<protein>
    <submittedName>
        <fullName evidence="4">SDR family oxidoreductase</fullName>
    </submittedName>
</protein>
<dbReference type="InterPro" id="IPR020904">
    <property type="entry name" value="Sc_DH/Rdtase_CS"/>
</dbReference>
<dbReference type="SUPFAM" id="SSF51735">
    <property type="entry name" value="NAD(P)-binding Rossmann-fold domains"/>
    <property type="match status" value="1"/>
</dbReference>
<feature type="domain" description="Ketoreductase" evidence="3">
    <location>
        <begin position="8"/>
        <end position="182"/>
    </location>
</feature>
<dbReference type="EMBL" id="BAAADD010000002">
    <property type="protein sequence ID" value="GAA0563856.1"/>
    <property type="molecule type" value="Genomic_DNA"/>
</dbReference>
<evidence type="ECO:0000256" key="2">
    <source>
        <dbReference type="ARBA" id="ARBA00023002"/>
    </source>
</evidence>
<dbReference type="Gene3D" id="3.40.50.720">
    <property type="entry name" value="NAD(P)-binding Rossmann-like Domain"/>
    <property type="match status" value="1"/>
</dbReference>
<comment type="caution">
    <text evidence="4">The sequence shown here is derived from an EMBL/GenBank/DDBJ whole genome shotgun (WGS) entry which is preliminary data.</text>
</comment>
<name>A0ABP3PB53_9PROT</name>
<dbReference type="SMART" id="SM00822">
    <property type="entry name" value="PKS_KR"/>
    <property type="match status" value="1"/>
</dbReference>
<dbReference type="PANTHER" id="PTHR42760">
    <property type="entry name" value="SHORT-CHAIN DEHYDROGENASES/REDUCTASES FAMILY MEMBER"/>
    <property type="match status" value="1"/>
</dbReference>
<dbReference type="PANTHER" id="PTHR42760:SF133">
    <property type="entry name" value="3-OXOACYL-[ACYL-CARRIER-PROTEIN] REDUCTASE"/>
    <property type="match status" value="1"/>
</dbReference>
<evidence type="ECO:0000256" key="1">
    <source>
        <dbReference type="ARBA" id="ARBA00006484"/>
    </source>
</evidence>
<sequence length="250" mass="26137">MSGKLDGKIAVVTGGSTGIGLAIAKEFVAQGAYVFITGRRAAELDKAATEIGRNVTTVQSDVAKLEDLDRLYDTVAKQKGRIDVLVANAGIGELKPTADATPEHFDKIFDVNVRGLFFTVQKAVKLLSDGATIVLTSSIAQYAGIPGFAVYSATKAAVRSFARSWAAEFKGRGIRVNSLSPGPIDTPIFATIMPDPKAAEAARQQFVAGVPLGRIGRPEEMAKAALFLASDDSSYSTGIDLVADGGASQV</sequence>
<proteinExistence type="inferred from homology"/>